<comment type="similarity">
    <text evidence="3">Belongs to the MNN1/MNT family.</text>
</comment>
<evidence type="ECO:0000256" key="6">
    <source>
        <dbReference type="ARBA" id="ARBA00022968"/>
    </source>
</evidence>
<accession>A0A225VCV0</accession>
<organism evidence="12 13">
    <name type="scientific">Phytophthora megakarya</name>
    <dbReference type="NCBI Taxonomy" id="4795"/>
    <lineage>
        <taxon>Eukaryota</taxon>
        <taxon>Sar</taxon>
        <taxon>Stramenopiles</taxon>
        <taxon>Oomycota</taxon>
        <taxon>Peronosporomycetes</taxon>
        <taxon>Peronosporales</taxon>
        <taxon>Peronosporaceae</taxon>
        <taxon>Phytophthora</taxon>
    </lineage>
</organism>
<proteinExistence type="inferred from homology"/>
<evidence type="ECO:0000313" key="12">
    <source>
        <dbReference type="EMBL" id="OWZ03506.1"/>
    </source>
</evidence>
<evidence type="ECO:0000256" key="10">
    <source>
        <dbReference type="ARBA" id="ARBA00037847"/>
    </source>
</evidence>
<dbReference type="GO" id="GO:0000139">
    <property type="term" value="C:Golgi membrane"/>
    <property type="evidence" value="ECO:0007669"/>
    <property type="project" value="UniProtKB-SubCell"/>
</dbReference>
<dbReference type="PANTHER" id="PTHR31646:SF1">
    <property type="entry name" value="ALPHA-1,2-MANNOSYLTRANSFERASE MNN2"/>
    <property type="match status" value="1"/>
</dbReference>
<evidence type="ECO:0000256" key="9">
    <source>
        <dbReference type="ARBA" id="ARBA00023136"/>
    </source>
</evidence>
<gene>
    <name evidence="12" type="ORF">PHMEG_00024755</name>
</gene>
<dbReference type="PROSITE" id="PS51257">
    <property type="entry name" value="PROKAR_LIPOPROTEIN"/>
    <property type="match status" value="1"/>
</dbReference>
<keyword evidence="9 11" id="KW-0472">Membrane</keyword>
<evidence type="ECO:0000313" key="13">
    <source>
        <dbReference type="Proteomes" id="UP000198211"/>
    </source>
</evidence>
<evidence type="ECO:0000256" key="2">
    <source>
        <dbReference type="ARBA" id="ARBA00004606"/>
    </source>
</evidence>
<evidence type="ECO:0000256" key="3">
    <source>
        <dbReference type="ARBA" id="ARBA00009105"/>
    </source>
</evidence>
<keyword evidence="4" id="KW-0808">Transferase</keyword>
<dbReference type="AlphaFoldDB" id="A0A225VCV0"/>
<dbReference type="PANTHER" id="PTHR31646">
    <property type="entry name" value="ALPHA-1,2-MANNOSYLTRANSFERASE MNN2"/>
    <property type="match status" value="1"/>
</dbReference>
<dbReference type="Gene3D" id="3.90.550.10">
    <property type="entry name" value="Spore Coat Polysaccharide Biosynthesis Protein SpsA, Chain A"/>
    <property type="match status" value="1"/>
</dbReference>
<sequence>MPTWSARRRWLLRVLLSIGIVYGCLMLRWYNIQLAGLVSSPSPSRTFRPKFGEVEVVPVSRKPLPLAREQQLPRLVLSPQGRAAIRKHEETKKISDLIKTQSLNSTVPAKDKVEEAEKHAKPVKNFPRSEGRKRSLRCVGWRATGNCNPNGPRLPDRDHSCMKRVEAGVSGYCEVEDTESGERFRVGRRFCNSIKPEAVFRCSDAVNIANFPLLAKKALDKALEPEFALPNAEEKPRDGIVMVIYPKMMASAYATIRVLRDLECKLPIELWFVSREMRNHPADMKTLHELAATDGIGEISFHEVTEFSASGFRVKVHAIYSSHFERVLFLDADNVPVKDPSFLFQLREFKETGAVFWPDFWHPTNSIFNIHSQSLIWEVLDIPFANMFEQESGQLLIDRRRHAPRLELVRHYAFERSDILDRMKLAHGDKDLFRFAWLKRLTPFHMIRHPPAVAGKVANGSFCGMTMVQHDTEGNVLFLHRNSNKLTGVARTGEADNQAEASAEPRRNWQVKTLKDVKHRRGKFVQVNEPDGYPDPAIWTHLLSFNSSSRRANYVIETYNADPAFSKEQNCYGQRELGKDPNFYVQKIADMRFSGMETSLRRYAKEASDRRRQILNHPHIFAYPMGLCGRNIS</sequence>
<protein>
    <submittedName>
        <fullName evidence="12">Uncharacterized protein</fullName>
    </submittedName>
</protein>
<evidence type="ECO:0000256" key="1">
    <source>
        <dbReference type="ARBA" id="ARBA00004394"/>
    </source>
</evidence>
<keyword evidence="7 11" id="KW-1133">Transmembrane helix</keyword>
<dbReference type="SUPFAM" id="SSF53448">
    <property type="entry name" value="Nucleotide-diphospho-sugar transferases"/>
    <property type="match status" value="1"/>
</dbReference>
<dbReference type="Pfam" id="PF11051">
    <property type="entry name" value="Mannosyl_trans3"/>
    <property type="match status" value="1"/>
</dbReference>
<comment type="subcellular location">
    <subcellularLocation>
        <location evidence="10">Endomembrane system</location>
        <topology evidence="10">Single-pass membrane protein</topology>
    </subcellularLocation>
    <subcellularLocation>
        <location evidence="1">Golgi apparatus membrane</location>
    </subcellularLocation>
    <subcellularLocation>
        <location evidence="2">Membrane</location>
        <topology evidence="2">Single-pass type II membrane protein</topology>
    </subcellularLocation>
</comment>
<name>A0A225VCV0_9STRA</name>
<evidence type="ECO:0000256" key="7">
    <source>
        <dbReference type="ARBA" id="ARBA00022989"/>
    </source>
</evidence>
<keyword evidence="8" id="KW-0333">Golgi apparatus</keyword>
<keyword evidence="6" id="KW-0735">Signal-anchor</keyword>
<evidence type="ECO:0000256" key="8">
    <source>
        <dbReference type="ARBA" id="ARBA00023034"/>
    </source>
</evidence>
<dbReference type="GO" id="GO:0046354">
    <property type="term" value="P:mannan biosynthetic process"/>
    <property type="evidence" value="ECO:0007669"/>
    <property type="project" value="TreeGrafter"/>
</dbReference>
<dbReference type="InterPro" id="IPR022751">
    <property type="entry name" value="Alpha_mannosyltransferase"/>
</dbReference>
<keyword evidence="13" id="KW-1185">Reference proteome</keyword>
<dbReference type="EMBL" id="NBNE01005478">
    <property type="protein sequence ID" value="OWZ03506.1"/>
    <property type="molecule type" value="Genomic_DNA"/>
</dbReference>
<dbReference type="GO" id="GO:0000026">
    <property type="term" value="F:alpha-1,2-mannosyltransferase activity"/>
    <property type="evidence" value="ECO:0007669"/>
    <property type="project" value="TreeGrafter"/>
</dbReference>
<feature type="transmembrane region" description="Helical" evidence="11">
    <location>
        <begin position="12"/>
        <end position="30"/>
    </location>
</feature>
<dbReference type="OrthoDB" id="430354at2759"/>
<evidence type="ECO:0000256" key="11">
    <source>
        <dbReference type="SAM" id="Phobius"/>
    </source>
</evidence>
<dbReference type="InterPro" id="IPR029044">
    <property type="entry name" value="Nucleotide-diphossugar_trans"/>
</dbReference>
<comment type="caution">
    <text evidence="12">The sequence shown here is derived from an EMBL/GenBank/DDBJ whole genome shotgun (WGS) entry which is preliminary data.</text>
</comment>
<reference evidence="13" key="1">
    <citation type="submission" date="2017-03" db="EMBL/GenBank/DDBJ databases">
        <title>Phytopthora megakarya and P. palmivora, two closely related causual agents of cacao black pod achieved similar genome size and gene model numbers by different mechanisms.</title>
        <authorList>
            <person name="Ali S."/>
            <person name="Shao J."/>
            <person name="Larry D.J."/>
            <person name="Kronmiller B."/>
            <person name="Shen D."/>
            <person name="Strem M.D."/>
            <person name="Melnick R.L."/>
            <person name="Guiltinan M.J."/>
            <person name="Tyler B.M."/>
            <person name="Meinhardt L.W."/>
            <person name="Bailey B.A."/>
        </authorList>
    </citation>
    <scope>NUCLEOTIDE SEQUENCE [LARGE SCALE GENOMIC DNA]</scope>
    <source>
        <strain evidence="13">zdho120</strain>
    </source>
</reference>
<evidence type="ECO:0000256" key="4">
    <source>
        <dbReference type="ARBA" id="ARBA00022679"/>
    </source>
</evidence>
<dbReference type="Proteomes" id="UP000198211">
    <property type="component" value="Unassembled WGS sequence"/>
</dbReference>
<keyword evidence="5 11" id="KW-0812">Transmembrane</keyword>
<dbReference type="STRING" id="4795.A0A225VCV0"/>
<evidence type="ECO:0000256" key="5">
    <source>
        <dbReference type="ARBA" id="ARBA00022692"/>
    </source>
</evidence>